<dbReference type="SMART" id="SM00881">
    <property type="entry name" value="CoA_binding"/>
    <property type="match status" value="1"/>
</dbReference>
<dbReference type="SUPFAM" id="SSF51735">
    <property type="entry name" value="NAD(P)-binding Rossmann-fold domains"/>
    <property type="match status" value="1"/>
</dbReference>
<dbReference type="AlphaFoldDB" id="A7HKT0"/>
<evidence type="ECO:0000259" key="1">
    <source>
        <dbReference type="SMART" id="SM00881"/>
    </source>
</evidence>
<gene>
    <name evidence="2" type="ordered locus">Fnod_0658</name>
</gene>
<name>A7HKT0_FERNB</name>
<dbReference type="EMBL" id="CP000771">
    <property type="protein sequence ID" value="ABS60513.1"/>
    <property type="molecule type" value="Genomic_DNA"/>
</dbReference>
<evidence type="ECO:0000313" key="3">
    <source>
        <dbReference type="Proteomes" id="UP000002415"/>
    </source>
</evidence>
<organism evidence="2 3">
    <name type="scientific">Fervidobacterium nodosum (strain ATCC 35602 / DSM 5306 / Rt17-B1)</name>
    <dbReference type="NCBI Taxonomy" id="381764"/>
    <lineage>
        <taxon>Bacteria</taxon>
        <taxon>Thermotogati</taxon>
        <taxon>Thermotogota</taxon>
        <taxon>Thermotogae</taxon>
        <taxon>Thermotogales</taxon>
        <taxon>Fervidobacteriaceae</taxon>
        <taxon>Fervidobacterium</taxon>
    </lineage>
</organism>
<proteinExistence type="predicted"/>
<dbReference type="PANTHER" id="PTHR33303">
    <property type="entry name" value="CYTOPLASMIC PROTEIN-RELATED"/>
    <property type="match status" value="1"/>
</dbReference>
<sequence>MSMNPKEFKKIAIIGATTNPNKFGNIVLKDLRKKGFEVYPVSPNYDEIDGLKVYKNVDELPKDVELLVFIVPPKIAIEELKKAYQSGFRRFWFQPGAESPELIEYSKTLSDAQFSFINCIMVETR</sequence>
<dbReference type="KEGG" id="fno:Fnod_0658"/>
<dbReference type="STRING" id="381764.Fnod_0658"/>
<accession>A7HKT0</accession>
<dbReference type="Proteomes" id="UP000002415">
    <property type="component" value="Chromosome"/>
</dbReference>
<reference evidence="2 3" key="2">
    <citation type="journal article" date="2009" name="Proc. Natl. Acad. Sci. U.S.A.">
        <title>On the chimeric nature, thermophilic origin, and phylogenetic placement of the Thermotogales.</title>
        <authorList>
            <person name="Zhaxybayeva O."/>
            <person name="Swithers K.S."/>
            <person name="Lapierre P."/>
            <person name="Fournier G.P."/>
            <person name="Bickhart D.M."/>
            <person name="DeBoy R.T."/>
            <person name="Nelson K.E."/>
            <person name="Nesbo C.L."/>
            <person name="Doolittle W.F."/>
            <person name="Gogarten J.P."/>
            <person name="Noll K.M."/>
        </authorList>
    </citation>
    <scope>NUCLEOTIDE SEQUENCE [LARGE SCALE GENOMIC DNA]</scope>
    <source>
        <strain evidence="3">ATCC 35602 / DSM 5306 / Rt17-B1</strain>
    </source>
</reference>
<dbReference type="InterPro" id="IPR036291">
    <property type="entry name" value="NAD(P)-bd_dom_sf"/>
</dbReference>
<dbReference type="eggNOG" id="COG1832">
    <property type="taxonomic scope" value="Bacteria"/>
</dbReference>
<dbReference type="Gene3D" id="3.40.50.720">
    <property type="entry name" value="NAD(P)-binding Rossmann-like Domain"/>
    <property type="match status" value="1"/>
</dbReference>
<feature type="domain" description="CoA-binding" evidence="1">
    <location>
        <begin position="5"/>
        <end position="97"/>
    </location>
</feature>
<dbReference type="InterPro" id="IPR003781">
    <property type="entry name" value="CoA-bd"/>
</dbReference>
<dbReference type="Pfam" id="PF13380">
    <property type="entry name" value="CoA_binding_2"/>
    <property type="match status" value="1"/>
</dbReference>
<dbReference type="HOGENOM" id="CLU_112567_1_2_0"/>
<protein>
    <submittedName>
        <fullName evidence="2">CoA-binding domain protein</fullName>
    </submittedName>
</protein>
<keyword evidence="3" id="KW-1185">Reference proteome</keyword>
<evidence type="ECO:0000313" key="2">
    <source>
        <dbReference type="EMBL" id="ABS60513.1"/>
    </source>
</evidence>
<dbReference type="PANTHER" id="PTHR33303:SF2">
    <property type="entry name" value="COA-BINDING DOMAIN-CONTAINING PROTEIN"/>
    <property type="match status" value="1"/>
</dbReference>
<reference evidence="2 3" key="1">
    <citation type="submission" date="2007-07" db="EMBL/GenBank/DDBJ databases">
        <title>Complete sequence of Fervidobacterium nodosum Rt17-B1.</title>
        <authorList>
            <consortium name="US DOE Joint Genome Institute"/>
            <person name="Copeland A."/>
            <person name="Lucas S."/>
            <person name="Lapidus A."/>
            <person name="Barry K."/>
            <person name="Glavina del Rio T."/>
            <person name="Dalin E."/>
            <person name="Tice H."/>
            <person name="Pitluck S."/>
            <person name="Saunders E."/>
            <person name="Brettin T."/>
            <person name="Bruce D."/>
            <person name="Detter J.C."/>
            <person name="Han C."/>
            <person name="Schmutz J."/>
            <person name="Larimer F."/>
            <person name="Land M."/>
            <person name="Hauser L."/>
            <person name="Kyrpides N."/>
            <person name="Mikhailova N."/>
            <person name="Nelson K."/>
            <person name="Gogarten J.P."/>
            <person name="Noll K."/>
            <person name="Richardson P."/>
        </authorList>
    </citation>
    <scope>NUCLEOTIDE SEQUENCE [LARGE SCALE GENOMIC DNA]</scope>
    <source>
        <strain evidence="3">ATCC 35602 / DSM 5306 / Rt17-B1</strain>
    </source>
</reference>